<dbReference type="GO" id="GO:0016020">
    <property type="term" value="C:membrane"/>
    <property type="evidence" value="ECO:0007669"/>
    <property type="project" value="UniProtKB-SubCell"/>
</dbReference>
<feature type="signal peptide" evidence="11">
    <location>
        <begin position="1"/>
        <end position="21"/>
    </location>
</feature>
<evidence type="ECO:0000256" key="6">
    <source>
        <dbReference type="ARBA" id="ARBA00022989"/>
    </source>
</evidence>
<dbReference type="PANTHER" id="PTHR48007:SF13">
    <property type="entry name" value="PROTEIN STRUBBELIG-RECEPTOR FAMILY 4"/>
    <property type="match status" value="1"/>
</dbReference>
<feature type="domain" description="Protein kinase" evidence="12">
    <location>
        <begin position="394"/>
        <end position="669"/>
    </location>
</feature>
<dbReference type="GO" id="GO:0004672">
    <property type="term" value="F:protein kinase activity"/>
    <property type="evidence" value="ECO:0007669"/>
    <property type="project" value="InterPro"/>
</dbReference>
<protein>
    <recommendedName>
        <fullName evidence="12">Protein kinase domain-containing protein</fullName>
    </recommendedName>
</protein>
<evidence type="ECO:0000256" key="7">
    <source>
        <dbReference type="ARBA" id="ARBA00023136"/>
    </source>
</evidence>
<evidence type="ECO:0000313" key="13">
    <source>
        <dbReference type="EMBL" id="KAK9099663.1"/>
    </source>
</evidence>
<feature type="compositionally biased region" description="Low complexity" evidence="9">
    <location>
        <begin position="331"/>
        <end position="346"/>
    </location>
</feature>
<dbReference type="GO" id="GO:0005524">
    <property type="term" value="F:ATP binding"/>
    <property type="evidence" value="ECO:0007669"/>
    <property type="project" value="InterPro"/>
</dbReference>
<organism evidence="13 14">
    <name type="scientific">Stephania cephalantha</name>
    <dbReference type="NCBI Taxonomy" id="152367"/>
    <lineage>
        <taxon>Eukaryota</taxon>
        <taxon>Viridiplantae</taxon>
        <taxon>Streptophyta</taxon>
        <taxon>Embryophyta</taxon>
        <taxon>Tracheophyta</taxon>
        <taxon>Spermatophyta</taxon>
        <taxon>Magnoliopsida</taxon>
        <taxon>Ranunculales</taxon>
        <taxon>Menispermaceae</taxon>
        <taxon>Menispermoideae</taxon>
        <taxon>Cissampelideae</taxon>
        <taxon>Stephania</taxon>
    </lineage>
</organism>
<dbReference type="SUPFAM" id="SSF56112">
    <property type="entry name" value="Protein kinase-like (PK-like)"/>
    <property type="match status" value="1"/>
</dbReference>
<dbReference type="Pfam" id="PF08263">
    <property type="entry name" value="LRRNT_2"/>
    <property type="match status" value="1"/>
</dbReference>
<feature type="chain" id="PRO_5043039302" description="Protein kinase domain-containing protein" evidence="11">
    <location>
        <begin position="22"/>
        <end position="676"/>
    </location>
</feature>
<dbReference type="InterPro" id="IPR001245">
    <property type="entry name" value="Ser-Thr/Tyr_kinase_cat_dom"/>
</dbReference>
<evidence type="ECO:0000256" key="1">
    <source>
        <dbReference type="ARBA" id="ARBA00004370"/>
    </source>
</evidence>
<dbReference type="EMBL" id="JBBNAG010000010">
    <property type="protein sequence ID" value="KAK9099663.1"/>
    <property type="molecule type" value="Genomic_DNA"/>
</dbReference>
<keyword evidence="2" id="KW-0433">Leucine-rich repeat</keyword>
<dbReference type="Pfam" id="PF07714">
    <property type="entry name" value="PK_Tyr_Ser-Thr"/>
    <property type="match status" value="1"/>
</dbReference>
<dbReference type="Gene3D" id="3.30.200.20">
    <property type="entry name" value="Phosphorylase Kinase, domain 1"/>
    <property type="match status" value="1"/>
</dbReference>
<keyword evidence="3 10" id="KW-0812">Transmembrane</keyword>
<gene>
    <name evidence="13" type="ORF">Scep_023093</name>
</gene>
<keyword evidence="4 11" id="KW-0732">Signal</keyword>
<comment type="caution">
    <text evidence="13">The sequence shown here is derived from an EMBL/GenBank/DDBJ whole genome shotgun (WGS) entry which is preliminary data.</text>
</comment>
<reference evidence="13 14" key="1">
    <citation type="submission" date="2024-01" db="EMBL/GenBank/DDBJ databases">
        <title>Genome assemblies of Stephania.</title>
        <authorList>
            <person name="Yang L."/>
        </authorList>
    </citation>
    <scope>NUCLEOTIDE SEQUENCE [LARGE SCALE GENOMIC DNA]</scope>
    <source>
        <strain evidence="13">JXDWG</strain>
        <tissue evidence="13">Leaf</tissue>
    </source>
</reference>
<dbReference type="PROSITE" id="PS50011">
    <property type="entry name" value="PROTEIN_KINASE_DOM"/>
    <property type="match status" value="1"/>
</dbReference>
<sequence length="676" mass="73533">MRFMGGLLLIGMMIFFDPLDAKTDAPDVSALNVMYSSLNSPSQLTDWKSTKGDPCGDSWKGIKCQGSSVTEISLSDLGLTGSMGYQLSSLTSVTYLDLAGNSFTGNVPYSISQMSDLKYLDLGHNQLNGQLSDMFGQLPKLNFLDLSFNTLSGNLPHSFGSLSHLDTLHLENNQFTGPIDVLGNLPLEELNVENNKFTGSVPNKLKNIGNIQTGGNPWSSKSSDIDRKGGSSLGGGRSGPSGAAVAGIVIGVLAALAIIISLIACRSRPPPSSSNFLDEERPSPRRPFSSLEAYEFTKPPDLRVVKKQTVLSCLLLKLLESGHVLKLKSYDSSSSLGSKSFKSSRSTGLKPPPMGLVGSSTDNDFADRLHRRKSSSVRAIAYSLSDLQAATGNFAAGRLLAEGSIGRVYRAKYADGKVLAVKKIDSSHFQGRSPEEFVDIVSNISKLKHQNVAELVGYCSEQGHNMLVYEYFRNGSLHQFLHLSDDFSKPLTWNTRVRIALGAARGVEYLHEACFPPSIHKNIKSSNIFLDAELNPCLSECGLATFHQNTSDNLGVGYNPPECADLSAYTLKSDVYCFGVVMLELLSGRMPFDSSKPKMEQSLVRWAMPQLHDIDALEKMVDPALCGLYPSKALSRLADVIALCVQSEPEFRPPISEVVQALVRVTSSFDYDHDRR</sequence>
<name>A0AAP0EZL5_9MAGN</name>
<proteinExistence type="predicted"/>
<dbReference type="Proteomes" id="UP001419268">
    <property type="component" value="Unassembled WGS sequence"/>
</dbReference>
<dbReference type="InterPro" id="IPR013210">
    <property type="entry name" value="LRR_N_plant-typ"/>
</dbReference>
<keyword evidence="8" id="KW-0675">Receptor</keyword>
<dbReference type="AlphaFoldDB" id="A0AAP0EZL5"/>
<dbReference type="InterPro" id="IPR032675">
    <property type="entry name" value="LRR_dom_sf"/>
</dbReference>
<evidence type="ECO:0000256" key="8">
    <source>
        <dbReference type="ARBA" id="ARBA00023170"/>
    </source>
</evidence>
<dbReference type="Gene3D" id="1.10.510.10">
    <property type="entry name" value="Transferase(Phosphotransferase) domain 1"/>
    <property type="match status" value="1"/>
</dbReference>
<feature type="region of interest" description="Disordered" evidence="9">
    <location>
        <begin position="270"/>
        <end position="292"/>
    </location>
</feature>
<dbReference type="FunFam" id="3.80.10.10:FF:000062">
    <property type="entry name" value="protein STRUBBELIG-RECEPTOR FAMILY 3"/>
    <property type="match status" value="2"/>
</dbReference>
<dbReference type="SUPFAM" id="SSF52058">
    <property type="entry name" value="L domain-like"/>
    <property type="match status" value="1"/>
</dbReference>
<dbReference type="InterPro" id="IPR000719">
    <property type="entry name" value="Prot_kinase_dom"/>
</dbReference>
<dbReference type="FunFam" id="1.10.510.10:FF:000095">
    <property type="entry name" value="protein STRUBBELIG-RECEPTOR FAMILY 8"/>
    <property type="match status" value="1"/>
</dbReference>
<feature type="transmembrane region" description="Helical" evidence="10">
    <location>
        <begin position="243"/>
        <end position="265"/>
    </location>
</feature>
<evidence type="ECO:0000256" key="5">
    <source>
        <dbReference type="ARBA" id="ARBA00022737"/>
    </source>
</evidence>
<evidence type="ECO:0000313" key="14">
    <source>
        <dbReference type="Proteomes" id="UP001419268"/>
    </source>
</evidence>
<feature type="region of interest" description="Disordered" evidence="9">
    <location>
        <begin position="331"/>
        <end position="362"/>
    </location>
</feature>
<dbReference type="Gene3D" id="3.80.10.10">
    <property type="entry name" value="Ribonuclease Inhibitor"/>
    <property type="match status" value="1"/>
</dbReference>
<keyword evidence="14" id="KW-1185">Reference proteome</keyword>
<keyword evidence="7 10" id="KW-0472">Membrane</keyword>
<dbReference type="Pfam" id="PF00560">
    <property type="entry name" value="LRR_1"/>
    <property type="match status" value="4"/>
</dbReference>
<evidence type="ECO:0000256" key="9">
    <source>
        <dbReference type="SAM" id="MobiDB-lite"/>
    </source>
</evidence>
<evidence type="ECO:0000256" key="4">
    <source>
        <dbReference type="ARBA" id="ARBA00022729"/>
    </source>
</evidence>
<dbReference type="PANTHER" id="PTHR48007">
    <property type="entry name" value="LEUCINE-RICH REPEAT RECEPTOR-LIKE PROTEIN KINASE PXC1"/>
    <property type="match status" value="1"/>
</dbReference>
<dbReference type="InterPro" id="IPR011009">
    <property type="entry name" value="Kinase-like_dom_sf"/>
</dbReference>
<keyword evidence="6 10" id="KW-1133">Transmembrane helix</keyword>
<dbReference type="FunFam" id="3.30.200.20:FF:000125">
    <property type="entry name" value="Protein STRUBBELIG-RECEPTOR FAMILY 8"/>
    <property type="match status" value="1"/>
</dbReference>
<dbReference type="InterPro" id="IPR046959">
    <property type="entry name" value="PRK1-6/SRF4-like"/>
</dbReference>
<accession>A0AAP0EZL5</accession>
<feature type="compositionally biased region" description="Polar residues" evidence="9">
    <location>
        <begin position="209"/>
        <end position="222"/>
    </location>
</feature>
<evidence type="ECO:0000256" key="11">
    <source>
        <dbReference type="SAM" id="SignalP"/>
    </source>
</evidence>
<evidence type="ECO:0000259" key="12">
    <source>
        <dbReference type="PROSITE" id="PS50011"/>
    </source>
</evidence>
<evidence type="ECO:0000256" key="2">
    <source>
        <dbReference type="ARBA" id="ARBA00022614"/>
    </source>
</evidence>
<comment type="subcellular location">
    <subcellularLocation>
        <location evidence="1">Membrane</location>
    </subcellularLocation>
</comment>
<evidence type="ECO:0000256" key="10">
    <source>
        <dbReference type="SAM" id="Phobius"/>
    </source>
</evidence>
<dbReference type="InterPro" id="IPR001611">
    <property type="entry name" value="Leu-rich_rpt"/>
</dbReference>
<evidence type="ECO:0000256" key="3">
    <source>
        <dbReference type="ARBA" id="ARBA00022692"/>
    </source>
</evidence>
<feature type="region of interest" description="Disordered" evidence="9">
    <location>
        <begin position="208"/>
        <end position="238"/>
    </location>
</feature>
<keyword evidence="5" id="KW-0677">Repeat</keyword>